<sequence length="67" mass="7410">MTIVMGTSGCGKTRLCLELLCRNYGLYFVAVPLSFGAKDFEDASVWTKNEIHGKEPDEAKKLAERAV</sequence>
<evidence type="ECO:0000313" key="2">
    <source>
        <dbReference type="Proteomes" id="UP000234323"/>
    </source>
</evidence>
<comment type="caution">
    <text evidence="1">The sequence shown here is derived from an EMBL/GenBank/DDBJ whole genome shotgun (WGS) entry which is preliminary data.</text>
</comment>
<feature type="non-terminal residue" evidence="1">
    <location>
        <position position="67"/>
    </location>
</feature>
<gene>
    <name evidence="1" type="ORF">RhiirA4_403205</name>
</gene>
<evidence type="ECO:0000313" key="1">
    <source>
        <dbReference type="EMBL" id="PKY47213.1"/>
    </source>
</evidence>
<proteinExistence type="predicted"/>
<dbReference type="EMBL" id="LLXI01000525">
    <property type="protein sequence ID" value="PKY47213.1"/>
    <property type="molecule type" value="Genomic_DNA"/>
</dbReference>
<dbReference type="VEuPathDB" id="FungiDB:FUN_002875"/>
<keyword evidence="2" id="KW-1185">Reference proteome</keyword>
<dbReference type="AlphaFoldDB" id="A0A2I1GKR9"/>
<name>A0A2I1GKR9_9GLOM</name>
<protein>
    <submittedName>
        <fullName evidence="1">Uncharacterized protein</fullName>
    </submittedName>
</protein>
<dbReference type="VEuPathDB" id="FungiDB:RhiirFUN_024057"/>
<dbReference type="Proteomes" id="UP000234323">
    <property type="component" value="Unassembled WGS sequence"/>
</dbReference>
<dbReference type="VEuPathDB" id="FungiDB:RhiirA1_417217"/>
<organism evidence="1 2">
    <name type="scientific">Rhizophagus irregularis</name>
    <dbReference type="NCBI Taxonomy" id="588596"/>
    <lineage>
        <taxon>Eukaryota</taxon>
        <taxon>Fungi</taxon>
        <taxon>Fungi incertae sedis</taxon>
        <taxon>Mucoromycota</taxon>
        <taxon>Glomeromycotina</taxon>
        <taxon>Glomeromycetes</taxon>
        <taxon>Glomerales</taxon>
        <taxon>Glomeraceae</taxon>
        <taxon>Rhizophagus</taxon>
    </lineage>
</organism>
<reference evidence="1 2" key="1">
    <citation type="submission" date="2015-10" db="EMBL/GenBank/DDBJ databases">
        <title>Genome analyses suggest a sexual origin of heterokaryosis in a supposedly ancient asexual fungus.</title>
        <authorList>
            <person name="Ropars J."/>
            <person name="Sedzielewska K."/>
            <person name="Noel J."/>
            <person name="Charron P."/>
            <person name="Farinelli L."/>
            <person name="Marton T."/>
            <person name="Kruger M."/>
            <person name="Pelin A."/>
            <person name="Brachmann A."/>
            <person name="Corradi N."/>
        </authorList>
    </citation>
    <scope>NUCLEOTIDE SEQUENCE [LARGE SCALE GENOMIC DNA]</scope>
    <source>
        <strain evidence="1 2">A4</strain>
    </source>
</reference>
<accession>A0A2I1GKR9</accession>